<dbReference type="Gene3D" id="3.30.160.60">
    <property type="entry name" value="Classic Zinc Finger"/>
    <property type="match status" value="1"/>
</dbReference>
<evidence type="ECO:0000256" key="1">
    <source>
        <dbReference type="SAM" id="MobiDB-lite"/>
    </source>
</evidence>
<evidence type="ECO:0000313" key="3">
    <source>
        <dbReference type="EMBL" id="CAF9917027.1"/>
    </source>
</evidence>
<reference evidence="3" key="1">
    <citation type="submission" date="2021-03" db="EMBL/GenBank/DDBJ databases">
        <authorList>
            <person name="Tagirdzhanova G."/>
        </authorList>
    </citation>
    <scope>NUCLEOTIDE SEQUENCE</scope>
</reference>
<feature type="domain" description="C2H2-type" evidence="2">
    <location>
        <begin position="292"/>
        <end position="320"/>
    </location>
</feature>
<dbReference type="AlphaFoldDB" id="A0A8H3F6P4"/>
<dbReference type="OrthoDB" id="8922241at2759"/>
<feature type="domain" description="C2H2-type" evidence="2">
    <location>
        <begin position="260"/>
        <end position="285"/>
    </location>
</feature>
<gene>
    <name evidence="3" type="ORF">ALECFALPRED_010957</name>
</gene>
<proteinExistence type="predicted"/>
<protein>
    <recommendedName>
        <fullName evidence="2">C2H2-type domain-containing protein</fullName>
    </recommendedName>
</protein>
<feature type="region of interest" description="Disordered" evidence="1">
    <location>
        <begin position="155"/>
        <end position="177"/>
    </location>
</feature>
<dbReference type="SMART" id="SM00355">
    <property type="entry name" value="ZnF_C2H2"/>
    <property type="match status" value="2"/>
</dbReference>
<dbReference type="InterPro" id="IPR013087">
    <property type="entry name" value="Znf_C2H2_type"/>
</dbReference>
<name>A0A8H3F6P4_9LECA</name>
<accession>A0A8H3F6P4</accession>
<comment type="caution">
    <text evidence="3">The sequence shown here is derived from an EMBL/GenBank/DDBJ whole genome shotgun (WGS) entry which is preliminary data.</text>
</comment>
<dbReference type="Proteomes" id="UP000664203">
    <property type="component" value="Unassembled WGS sequence"/>
</dbReference>
<keyword evidence="4" id="KW-1185">Reference proteome</keyword>
<dbReference type="EMBL" id="CAJPDR010000095">
    <property type="protein sequence ID" value="CAF9917027.1"/>
    <property type="molecule type" value="Genomic_DNA"/>
</dbReference>
<evidence type="ECO:0000259" key="2">
    <source>
        <dbReference type="SMART" id="SM00355"/>
    </source>
</evidence>
<evidence type="ECO:0000313" key="4">
    <source>
        <dbReference type="Proteomes" id="UP000664203"/>
    </source>
</evidence>
<sequence length="341" mass="38260">MEGVPFDWNEYLSSEGLSDIVPARLGMHGDQTGLKFRIPQFAPKPSIAPRSGPPVVELGSLNDHLASRTVQLGDTGEWPSTPMHAWHSQQLTGHHSFENTTATLEHDVYGSPSSELPEVPPPVTLNYDTIATQVQDQHHGNMNSLETSEARFNPISPQEAPGFSVSLTETGRDASTQNSNELEAQVCTCAACLTSSGWRSQYRRELYRHPERSSWTLRCRVTGCQWTTKGDAKMNPNDLYKRYYHEQSQRGDHYGRPGDYRCPEAGCKSVTKRWSDFMRHSSSKHCIEPKNFECPILDCKYHHIGFTRKDKLKSHHQNVHAGRLQPGKPNQAIKPKANGSA</sequence>
<feature type="region of interest" description="Disordered" evidence="1">
    <location>
        <begin position="312"/>
        <end position="341"/>
    </location>
</feature>
<feature type="compositionally biased region" description="Polar residues" evidence="1">
    <location>
        <begin position="165"/>
        <end position="177"/>
    </location>
</feature>
<organism evidence="3 4">
    <name type="scientific">Alectoria fallacina</name>
    <dbReference type="NCBI Taxonomy" id="1903189"/>
    <lineage>
        <taxon>Eukaryota</taxon>
        <taxon>Fungi</taxon>
        <taxon>Dikarya</taxon>
        <taxon>Ascomycota</taxon>
        <taxon>Pezizomycotina</taxon>
        <taxon>Lecanoromycetes</taxon>
        <taxon>OSLEUM clade</taxon>
        <taxon>Lecanoromycetidae</taxon>
        <taxon>Lecanorales</taxon>
        <taxon>Lecanorineae</taxon>
        <taxon>Parmeliaceae</taxon>
        <taxon>Alectoria</taxon>
    </lineage>
</organism>